<protein>
    <submittedName>
        <fullName evidence="3">ATR-interacting protein</fullName>
    </submittedName>
</protein>
<reference evidence="3" key="1">
    <citation type="submission" date="2017-02" db="UniProtKB">
        <authorList>
            <consortium name="WormBaseParasite"/>
        </authorList>
    </citation>
    <scope>IDENTIFICATION</scope>
</reference>
<feature type="coiled-coil region" evidence="1">
    <location>
        <begin position="95"/>
        <end position="147"/>
    </location>
</feature>
<proteinExistence type="predicted"/>
<name>A0A0N5A7Q6_9BILA</name>
<evidence type="ECO:0000313" key="3">
    <source>
        <dbReference type="WBParaSite" id="SMUV_0000006401-mRNA-1"/>
    </source>
</evidence>
<keyword evidence="2" id="KW-1185">Reference proteome</keyword>
<evidence type="ECO:0000256" key="1">
    <source>
        <dbReference type="SAM" id="Coils"/>
    </source>
</evidence>
<keyword evidence="1" id="KW-0175">Coiled coil</keyword>
<accession>A0A0N5A7Q6</accession>
<sequence length="332" mass="37768">MIKRKKYSTDVDDFDNIESDLLLLEQLDEIDKALPVNNVPSQNITIRRCKGRCIQDNAGPPSTGTLHPDVRGELLEMTQEANTLRMKNSELKGCLQMLKFKTENLEKEKEQLQATIIDVKNQSDKQVAEERALREKAEEDLRTLRTTQEIDQQSRMFHERLLANQPLISSIQQSNVSPSNSPLISRKVVVPDRRTSGPHFPRNFTKGTDGLKYLFTHPKASDSAQMTFPVVLSQNYIGEPTAKRFATSRAPLQTRHNNQLDMCSSVDVEVQADIVSPYDALETFSKKKIFNVLWSMCDEIGKDDFWDTQLYDMLKGAESEPQLLIDALGHKT</sequence>
<dbReference type="Proteomes" id="UP000046393">
    <property type="component" value="Unplaced"/>
</dbReference>
<organism evidence="2 3">
    <name type="scientific">Syphacia muris</name>
    <dbReference type="NCBI Taxonomy" id="451379"/>
    <lineage>
        <taxon>Eukaryota</taxon>
        <taxon>Metazoa</taxon>
        <taxon>Ecdysozoa</taxon>
        <taxon>Nematoda</taxon>
        <taxon>Chromadorea</taxon>
        <taxon>Rhabditida</taxon>
        <taxon>Spirurina</taxon>
        <taxon>Oxyuridomorpha</taxon>
        <taxon>Oxyuroidea</taxon>
        <taxon>Oxyuridae</taxon>
        <taxon>Syphacia</taxon>
    </lineage>
</organism>
<dbReference type="WBParaSite" id="SMUV_0000006401-mRNA-1">
    <property type="protein sequence ID" value="SMUV_0000006401-mRNA-1"/>
    <property type="gene ID" value="SMUV_0000006401"/>
</dbReference>
<dbReference type="AlphaFoldDB" id="A0A0N5A7Q6"/>
<evidence type="ECO:0000313" key="2">
    <source>
        <dbReference type="Proteomes" id="UP000046393"/>
    </source>
</evidence>